<proteinExistence type="predicted"/>
<accession>A0A2K8MDC7</accession>
<dbReference type="AlphaFoldDB" id="A0A2K8MDC7"/>
<evidence type="ECO:0000256" key="1">
    <source>
        <dbReference type="SAM" id="SignalP"/>
    </source>
</evidence>
<keyword evidence="3" id="KW-1185">Reference proteome</keyword>
<organism evidence="2 3">
    <name type="scientific">Sphingomonas psychrotolerans</name>
    <dbReference type="NCBI Taxonomy" id="1327635"/>
    <lineage>
        <taxon>Bacteria</taxon>
        <taxon>Pseudomonadati</taxon>
        <taxon>Pseudomonadota</taxon>
        <taxon>Alphaproteobacteria</taxon>
        <taxon>Sphingomonadales</taxon>
        <taxon>Sphingomonadaceae</taxon>
        <taxon>Sphingomonas</taxon>
    </lineage>
</organism>
<dbReference type="EMBL" id="CP024923">
    <property type="protein sequence ID" value="ATY31890.1"/>
    <property type="molecule type" value="Genomic_DNA"/>
</dbReference>
<gene>
    <name evidence="2" type="ORF">CVN68_07830</name>
</gene>
<feature type="signal peptide" evidence="1">
    <location>
        <begin position="1"/>
        <end position="17"/>
    </location>
</feature>
<sequence>MIAAAILVAGATAPAYAADPTTEAPKAAAKMEKADRYCVVETPTGSHRRQKICRTRAEWIARSGIDPASEARK</sequence>
<dbReference type="Proteomes" id="UP000229081">
    <property type="component" value="Chromosome"/>
</dbReference>
<evidence type="ECO:0000313" key="3">
    <source>
        <dbReference type="Proteomes" id="UP000229081"/>
    </source>
</evidence>
<feature type="chain" id="PRO_5014596828" evidence="1">
    <location>
        <begin position="18"/>
        <end position="73"/>
    </location>
</feature>
<protein>
    <submittedName>
        <fullName evidence="2">Uncharacterized protein</fullName>
    </submittedName>
</protein>
<keyword evidence="1" id="KW-0732">Signal</keyword>
<dbReference type="KEGG" id="sphc:CVN68_07830"/>
<name>A0A2K8MDC7_9SPHN</name>
<reference evidence="2 3" key="1">
    <citation type="submission" date="2017-11" db="EMBL/GenBank/DDBJ databases">
        <title>Complete genome sequence of Sphingomonas sp. Strain Cra20, a psychrotolerant potential plant growth promoting rhizobacteria.</title>
        <authorList>
            <person name="Luo Y."/>
        </authorList>
    </citation>
    <scope>NUCLEOTIDE SEQUENCE [LARGE SCALE GENOMIC DNA]</scope>
    <source>
        <strain evidence="2 3">Cra20</strain>
    </source>
</reference>
<evidence type="ECO:0000313" key="2">
    <source>
        <dbReference type="EMBL" id="ATY31890.1"/>
    </source>
</evidence>